<protein>
    <submittedName>
        <fullName evidence="3">Mg-chelatase subunit ChlD</fullName>
    </submittedName>
</protein>
<dbReference type="Gene3D" id="3.40.50.410">
    <property type="entry name" value="von Willebrand factor, type A domain"/>
    <property type="match status" value="1"/>
</dbReference>
<accession>A0A853A1Z7</accession>
<feature type="compositionally biased region" description="Low complexity" evidence="1">
    <location>
        <begin position="308"/>
        <end position="319"/>
    </location>
</feature>
<feature type="compositionally biased region" description="Basic and acidic residues" evidence="1">
    <location>
        <begin position="365"/>
        <end position="377"/>
    </location>
</feature>
<name>A0A853A1Z7_9ACTN</name>
<dbReference type="RefSeq" id="WP_179813646.1">
    <property type="nucleotide sequence ID" value="NZ_JACBZD010000001.1"/>
</dbReference>
<dbReference type="Proteomes" id="UP000567795">
    <property type="component" value="Unassembled WGS sequence"/>
</dbReference>
<feature type="region of interest" description="Disordered" evidence="1">
    <location>
        <begin position="269"/>
        <end position="382"/>
    </location>
</feature>
<feature type="compositionally biased region" description="Basic and acidic residues" evidence="1">
    <location>
        <begin position="324"/>
        <end position="339"/>
    </location>
</feature>
<reference evidence="3 4" key="1">
    <citation type="submission" date="2020-07" db="EMBL/GenBank/DDBJ databases">
        <title>Sequencing the genomes of 1000 actinobacteria strains.</title>
        <authorList>
            <person name="Klenk H.-P."/>
        </authorList>
    </citation>
    <scope>NUCLEOTIDE SEQUENCE [LARGE SCALE GENOMIC DNA]</scope>
    <source>
        <strain evidence="3 4">DSM 42178</strain>
    </source>
</reference>
<dbReference type="EMBL" id="JACBZD010000001">
    <property type="protein sequence ID" value="NYI04801.1"/>
    <property type="molecule type" value="Genomic_DNA"/>
</dbReference>
<evidence type="ECO:0000313" key="3">
    <source>
        <dbReference type="EMBL" id="NYI04801.1"/>
    </source>
</evidence>
<dbReference type="InterPro" id="IPR002035">
    <property type="entry name" value="VWF_A"/>
</dbReference>
<feature type="compositionally biased region" description="Pro residues" evidence="1">
    <location>
        <begin position="275"/>
        <end position="288"/>
    </location>
</feature>
<dbReference type="InterPro" id="IPR036465">
    <property type="entry name" value="vWFA_dom_sf"/>
</dbReference>
<feature type="compositionally biased region" description="Low complexity" evidence="1">
    <location>
        <begin position="599"/>
        <end position="618"/>
    </location>
</feature>
<dbReference type="SMART" id="SM00327">
    <property type="entry name" value="VWA"/>
    <property type="match status" value="1"/>
</dbReference>
<keyword evidence="4" id="KW-1185">Reference proteome</keyword>
<feature type="domain" description="VWFA" evidence="2">
    <location>
        <begin position="439"/>
        <end position="575"/>
    </location>
</feature>
<dbReference type="PANTHER" id="PTHR43473:SF2">
    <property type="entry name" value="MAGNESIUM-CHELATASE SUBUNIT CHLD, CHLOROPLASTIC"/>
    <property type="match status" value="1"/>
</dbReference>
<gene>
    <name evidence="3" type="ORF">FHU37_001744</name>
</gene>
<proteinExistence type="predicted"/>
<comment type="caution">
    <text evidence="3">The sequence shown here is derived from an EMBL/GenBank/DDBJ whole genome shotgun (WGS) entry which is preliminary data.</text>
</comment>
<dbReference type="PANTHER" id="PTHR43473">
    <property type="entry name" value="MAGNESIUM-CHELATASE SUBUNIT CHLD, CHLOROPLASTIC"/>
    <property type="match status" value="1"/>
</dbReference>
<feature type="region of interest" description="Disordered" evidence="1">
    <location>
        <begin position="599"/>
        <end position="627"/>
    </location>
</feature>
<sequence>MSRAERALGAPSPAVRPAAREGDAAASAARAAVRGWLAGGDFGLLLVGDSWLRERAWAEITAVLRAGPDGAPPPVLGTGTDLAALYDAPDPWAALGGRRGAVRPGLLGRARRSALLLPAAHLLDPARAAAAATAGRLLAQAPTLAEAPAALAERCAVLELTEAAPEVLGRWARAGEGAAPGTPLGLVGGDGDSDVDGHGDGHGGGHGGGFGDGTGEGLAERVVELLARHGLSGHHLDVTAARLALAVARTGRHDPLDAVERLVCRPRAAGAAEAPAPPGPVPPEAGEPPEPREPPEPGPRDDSPRPAGPSADRPPADGGAAPGEGREAPGEPVEQRPAEEAAAEPAPPRGPRAPWRRARPVRGGLDGRRGAPQEHPLRGRPRRVVPVERAGGHVAVVPTLRAAAPWQRVRAGGDRPGTGMRIHPEDLRGRLRRRRGGRVVVVVVDASGSMARGAIRRAKGIALAVLDDAYRERSTVAVVVARGSKAVLGLPPTRSTSRARSALRALPAGGGTPLASALLLAGTVARRYEPAQVEAVVLTDGRTNVGVGGDPRQDAERAARLLAGVCAEVRVVDLSPRYARSRAQWLRLACGDDTPQAPTAGAAAAGGVPAAPGAGASARRGRGGQAG</sequence>
<feature type="compositionally biased region" description="Basic and acidic residues" evidence="1">
    <location>
        <begin position="289"/>
        <end position="304"/>
    </location>
</feature>
<evidence type="ECO:0000313" key="4">
    <source>
        <dbReference type="Proteomes" id="UP000567795"/>
    </source>
</evidence>
<dbReference type="PROSITE" id="PS50234">
    <property type="entry name" value="VWFA"/>
    <property type="match status" value="1"/>
</dbReference>
<dbReference type="AlphaFoldDB" id="A0A853A1Z7"/>
<evidence type="ECO:0000259" key="2">
    <source>
        <dbReference type="PROSITE" id="PS50234"/>
    </source>
</evidence>
<organism evidence="3 4">
    <name type="scientific">Allostreptomyces psammosilenae</name>
    <dbReference type="NCBI Taxonomy" id="1892865"/>
    <lineage>
        <taxon>Bacteria</taxon>
        <taxon>Bacillati</taxon>
        <taxon>Actinomycetota</taxon>
        <taxon>Actinomycetes</taxon>
        <taxon>Kitasatosporales</taxon>
        <taxon>Streptomycetaceae</taxon>
        <taxon>Allostreptomyces</taxon>
    </lineage>
</organism>
<dbReference type="Pfam" id="PF13519">
    <property type="entry name" value="VWA_2"/>
    <property type="match status" value="1"/>
</dbReference>
<feature type="compositionally biased region" description="Gly residues" evidence="1">
    <location>
        <begin position="204"/>
        <end position="215"/>
    </location>
</feature>
<dbReference type="SUPFAM" id="SSF53300">
    <property type="entry name" value="vWA-like"/>
    <property type="match status" value="1"/>
</dbReference>
<evidence type="ECO:0000256" key="1">
    <source>
        <dbReference type="SAM" id="MobiDB-lite"/>
    </source>
</evidence>
<feature type="region of interest" description="Disordered" evidence="1">
    <location>
        <begin position="179"/>
        <end position="215"/>
    </location>
</feature>